<gene>
    <name evidence="1" type="ORF">RRG08_028352</name>
</gene>
<dbReference type="Proteomes" id="UP001283361">
    <property type="component" value="Unassembled WGS sequence"/>
</dbReference>
<name>A0AAE1AWF5_9GAST</name>
<proteinExistence type="predicted"/>
<dbReference type="EMBL" id="JAWDGP010001078">
    <property type="protein sequence ID" value="KAK3795153.1"/>
    <property type="molecule type" value="Genomic_DNA"/>
</dbReference>
<evidence type="ECO:0000313" key="2">
    <source>
        <dbReference type="Proteomes" id="UP001283361"/>
    </source>
</evidence>
<evidence type="ECO:0000313" key="1">
    <source>
        <dbReference type="EMBL" id="KAK3795153.1"/>
    </source>
</evidence>
<keyword evidence="2" id="KW-1185">Reference proteome</keyword>
<organism evidence="1 2">
    <name type="scientific">Elysia crispata</name>
    <name type="common">lettuce slug</name>
    <dbReference type="NCBI Taxonomy" id="231223"/>
    <lineage>
        <taxon>Eukaryota</taxon>
        <taxon>Metazoa</taxon>
        <taxon>Spiralia</taxon>
        <taxon>Lophotrochozoa</taxon>
        <taxon>Mollusca</taxon>
        <taxon>Gastropoda</taxon>
        <taxon>Heterobranchia</taxon>
        <taxon>Euthyneura</taxon>
        <taxon>Panpulmonata</taxon>
        <taxon>Sacoglossa</taxon>
        <taxon>Placobranchoidea</taxon>
        <taxon>Plakobranchidae</taxon>
        <taxon>Elysia</taxon>
    </lineage>
</organism>
<reference evidence="1" key="1">
    <citation type="journal article" date="2023" name="G3 (Bethesda)">
        <title>A reference genome for the long-term kleptoplast-retaining sea slug Elysia crispata morphotype clarki.</title>
        <authorList>
            <person name="Eastman K.E."/>
            <person name="Pendleton A.L."/>
            <person name="Shaikh M.A."/>
            <person name="Suttiyut T."/>
            <person name="Ogas R."/>
            <person name="Tomko P."/>
            <person name="Gavelis G."/>
            <person name="Widhalm J.R."/>
            <person name="Wisecaver J.H."/>
        </authorList>
    </citation>
    <scope>NUCLEOTIDE SEQUENCE</scope>
    <source>
        <strain evidence="1">ECLA1</strain>
    </source>
</reference>
<comment type="caution">
    <text evidence="1">The sequence shown here is derived from an EMBL/GenBank/DDBJ whole genome shotgun (WGS) entry which is preliminary data.</text>
</comment>
<sequence length="69" mass="7882">MGRADARLETVTEHWWCPRQKTLDYPQSTVSELDSYTKHLVIDRSAVDLVLGSCSINCLIWTHHAVITL</sequence>
<protein>
    <submittedName>
        <fullName evidence="1">Uncharacterized protein</fullName>
    </submittedName>
</protein>
<dbReference type="AlphaFoldDB" id="A0AAE1AWF5"/>
<accession>A0AAE1AWF5</accession>